<dbReference type="GO" id="GO:0006508">
    <property type="term" value="P:proteolysis"/>
    <property type="evidence" value="ECO:0007669"/>
    <property type="project" value="InterPro"/>
</dbReference>
<feature type="domain" description="Peptidase A1" evidence="6">
    <location>
        <begin position="963"/>
        <end position="1332"/>
    </location>
</feature>
<dbReference type="Pfam" id="PF14541">
    <property type="entry name" value="TAXi_C"/>
    <property type="match status" value="4"/>
</dbReference>
<dbReference type="Gramene" id="rna8162">
    <property type="protein sequence ID" value="RHN72450.1"/>
    <property type="gene ID" value="gene8162"/>
</dbReference>
<proteinExistence type="inferred from homology"/>
<dbReference type="PANTHER" id="PTHR47965:SF108">
    <property type="entry name" value="XYLOGLUCANASE-SPECIFIC ENDOGLUCANASE INHIBITOR PROTEIN"/>
    <property type="match status" value="1"/>
</dbReference>
<evidence type="ECO:0000259" key="6">
    <source>
        <dbReference type="PROSITE" id="PS51767"/>
    </source>
</evidence>
<evidence type="ECO:0000256" key="3">
    <source>
        <dbReference type="ARBA" id="ARBA00022525"/>
    </source>
</evidence>
<accession>A0A396J3I9</accession>
<feature type="signal peptide" evidence="5">
    <location>
        <begin position="1"/>
        <end position="22"/>
    </location>
</feature>
<gene>
    <name evidence="7" type="ORF">MtrunA17_Chr2g0287781</name>
</gene>
<dbReference type="EC" id="3.4.23.12" evidence="7"/>
<comment type="subcellular location">
    <subcellularLocation>
        <location evidence="1">Secreted</location>
        <location evidence="1">Extracellular space</location>
    </subcellularLocation>
</comment>
<evidence type="ECO:0000313" key="7">
    <source>
        <dbReference type="EMBL" id="RHN72450.1"/>
    </source>
</evidence>
<evidence type="ECO:0000256" key="5">
    <source>
        <dbReference type="SAM" id="SignalP"/>
    </source>
</evidence>
<dbReference type="InterPro" id="IPR001461">
    <property type="entry name" value="Aspartic_peptidase_A1"/>
</dbReference>
<dbReference type="Pfam" id="PF14543">
    <property type="entry name" value="TAXi_N"/>
    <property type="match status" value="3"/>
</dbReference>
<reference evidence="7" key="1">
    <citation type="journal article" date="2018" name="Nat. Plants">
        <title>Whole-genome landscape of Medicago truncatula symbiotic genes.</title>
        <authorList>
            <person name="Pecrix Y."/>
            <person name="Gamas P."/>
            <person name="Carrere S."/>
        </authorList>
    </citation>
    <scope>NUCLEOTIDE SEQUENCE</scope>
    <source>
        <tissue evidence="7">Leaves</tissue>
    </source>
</reference>
<keyword evidence="7" id="KW-0378">Hydrolase</keyword>
<organism evidence="7">
    <name type="scientific">Medicago truncatula</name>
    <name type="common">Barrel medic</name>
    <name type="synonym">Medicago tribuloides</name>
    <dbReference type="NCBI Taxonomy" id="3880"/>
    <lineage>
        <taxon>Eukaryota</taxon>
        <taxon>Viridiplantae</taxon>
        <taxon>Streptophyta</taxon>
        <taxon>Embryophyta</taxon>
        <taxon>Tracheophyta</taxon>
        <taxon>Spermatophyta</taxon>
        <taxon>Magnoliopsida</taxon>
        <taxon>eudicotyledons</taxon>
        <taxon>Gunneridae</taxon>
        <taxon>Pentapetalae</taxon>
        <taxon>rosids</taxon>
        <taxon>fabids</taxon>
        <taxon>Fabales</taxon>
        <taxon>Fabaceae</taxon>
        <taxon>Papilionoideae</taxon>
        <taxon>50 kb inversion clade</taxon>
        <taxon>NPAAA clade</taxon>
        <taxon>Hologalegina</taxon>
        <taxon>IRL clade</taxon>
        <taxon>Trifolieae</taxon>
        <taxon>Medicago</taxon>
    </lineage>
</organism>
<dbReference type="InterPro" id="IPR032861">
    <property type="entry name" value="TAXi_N"/>
</dbReference>
<name>A0A396J3I9_MEDTR</name>
<dbReference type="GO" id="GO:0004190">
    <property type="term" value="F:aspartic-type endopeptidase activity"/>
    <property type="evidence" value="ECO:0007669"/>
    <property type="project" value="InterPro"/>
</dbReference>
<feature type="domain" description="Peptidase A1" evidence="6">
    <location>
        <begin position="37"/>
        <end position="408"/>
    </location>
</feature>
<keyword evidence="3" id="KW-0964">Secreted</keyword>
<comment type="caution">
    <text evidence="7">The sequence shown here is derived from an EMBL/GenBank/DDBJ whole genome shotgun (WGS) entry which is preliminary data.</text>
</comment>
<dbReference type="FunFam" id="2.40.70.10:FF:000096">
    <property type="entry name" value="Basic 7S globulin"/>
    <property type="match status" value="1"/>
</dbReference>
<dbReference type="PANTHER" id="PTHR47965">
    <property type="entry name" value="ASPARTYL PROTEASE-RELATED"/>
    <property type="match status" value="1"/>
</dbReference>
<keyword evidence="4 5" id="KW-0732">Signal</keyword>
<evidence type="ECO:0000256" key="2">
    <source>
        <dbReference type="ARBA" id="ARBA00007447"/>
    </source>
</evidence>
<dbReference type="EMBL" id="PSQE01000002">
    <property type="protein sequence ID" value="RHN72450.1"/>
    <property type="molecule type" value="Genomic_DNA"/>
</dbReference>
<comment type="similarity">
    <text evidence="2">Belongs to the peptidase A1 family.</text>
</comment>
<dbReference type="Gene3D" id="2.40.70.10">
    <property type="entry name" value="Acid Proteases"/>
    <property type="match status" value="7"/>
</dbReference>
<dbReference type="FunFam" id="2.40.70.10:FF:000041">
    <property type="entry name" value="Basic 7S globulin"/>
    <property type="match status" value="3"/>
</dbReference>
<dbReference type="Proteomes" id="UP000265566">
    <property type="component" value="Chromosome 2"/>
</dbReference>
<dbReference type="SUPFAM" id="SSF50630">
    <property type="entry name" value="Acid proteases"/>
    <property type="match status" value="4"/>
</dbReference>
<protein>
    <submittedName>
        <fullName evidence="7">Putative nepenthesin</fullName>
        <ecNumber evidence="7">3.4.23.12</ecNumber>
    </submittedName>
</protein>
<sequence>MASFATLFSLLTIAILSFSCSSQFILPIEKDPLTNLFYTSVGIGTPQHNFNLVIDIGGPTIWYDCNKNYNSSTYNPISCDSKLCPKFSGCTGCSGPFKPGCSNNTCAANIINPLVNAIFVGDTGNDVLFISHSKVSNLLSGCTESEVFTGEDVPLKNLPKTSKGILGLARTKLSLPKQLSSSSSHKLPNKFALCLPSSNKKGLGSLFIGGIPQQSSFFKFQLTKIPLVINPFSTAPIFTKGDASYEYFIDVKSIKVGGEILNFKSSLLSIDNKGNGGTKISTMKSFSVLHSSIYSTLVRDFVKKASDKKIKKVALVAPFGACFDFSTIGRTNTGLDVPTIDLVLQGGVEWTIYGGNSMVLVNKKVASLGFVDGGKKPTTSVVIGGHQLEDNLLEFDLYVYGGNSMVLVNKNVACLGFVDGGKEPRRSIVIGGHQLEENLLEFDLPFTYINHSSISHSIELTMASFSTLFSTLILTIALLSFSCSSQQFFSPVEKDPITNLFSTLLWVGTEPTHEFNFVIDIGGPILWYDCNKAYNSSTYNPISCESKHCTNDAGCTSCNGPFKPGCSNNTCGANIINPLVDAIFSGDTGSDALFIPKSKIKVSDFISGCTDSNAFADSADSDFPLKNLPKTSKGILGLARTPLSLPKQLSLAPQKILNKFVLCLPSSNKLGSLFIGGVGSSLSKFQLTKVPLVINPFSTAPIFTEGDASYEYFIDVKSIKVGGEVLNFKSSLLSIDNKGNGGTKLSTMNPFTVLHSSILKPLVRDFTKKASDKKIKKVSSVAPFDTCFDLSTIGKTNTGLDVPTISLVLEGGVEWIIFGGNSMVLVNKNVACLGFVDGGKEPRTAVVIGGHQLEDIVLEFDLVSSKLGFSSSLLLQNASCSNSNSVNKMVKSDYTFSTHIHFFKKEPFTDIKHSSITNSIELTMASFSTLFSTLILTIALLSFSCSSQQFFSPVEKDPITNLFSTLLWVGTEPTHEFNFVIDIGGPILWYDCNKAYNSSTYNPISCESKHCTNDAGCTSCNGPFKPGCSNNTCGANIINPLVDAIFSGDTGSDALFIPKSKIKVSDFISGCTDSNAFADSADSDFPLKNLPKTSKGILGLARTPLSLPKQLSLAPFKLLNKFALCLPSSNNLGSLFIGGVGSSLSKFQLTKVPLVINPFSTAPIFTDGDASYEYFIDVKSIKVGGEVLSFKSSLLSIDNKGNGGTKLSTMKSFTVLHSSIFKPLVRDFTKKASDKKIKKVASVAPFDTCFDLSTIGKTNTGLDVPTIGLVLEGGVEWTIFGGNSMVLVSKNVACLGFVDGGKEPRTAVVIGGHQLEDIVLEFDLVSSKLGFSSSLLLQNASCSNSNSVNKMVKSSESFISVE</sequence>
<dbReference type="PROSITE" id="PS51767">
    <property type="entry name" value="PEPTIDASE_A1"/>
    <property type="match status" value="3"/>
</dbReference>
<feature type="chain" id="PRO_5017477003" evidence="5">
    <location>
        <begin position="23"/>
        <end position="1362"/>
    </location>
</feature>
<feature type="domain" description="Peptidase A1" evidence="6">
    <location>
        <begin position="501"/>
        <end position="870"/>
    </location>
</feature>
<dbReference type="GO" id="GO:0005576">
    <property type="term" value="C:extracellular region"/>
    <property type="evidence" value="ECO:0007669"/>
    <property type="project" value="UniProtKB-SubCell"/>
</dbReference>
<dbReference type="InterPro" id="IPR021109">
    <property type="entry name" value="Peptidase_aspartic_dom_sf"/>
</dbReference>
<dbReference type="InterPro" id="IPR032799">
    <property type="entry name" value="TAXi_C"/>
</dbReference>
<evidence type="ECO:0000256" key="4">
    <source>
        <dbReference type="ARBA" id="ARBA00022729"/>
    </source>
</evidence>
<evidence type="ECO:0000256" key="1">
    <source>
        <dbReference type="ARBA" id="ARBA00004239"/>
    </source>
</evidence>
<dbReference type="InterPro" id="IPR033121">
    <property type="entry name" value="PEPTIDASE_A1"/>
</dbReference>